<gene>
    <name evidence="1" type="ORF">K0U00_30015</name>
</gene>
<reference evidence="1 2" key="1">
    <citation type="submission" date="2021-07" db="EMBL/GenBank/DDBJ databases">
        <title>Paenibacillus radiodurans sp. nov., isolated from the southeastern edge of Tengger Desert.</title>
        <authorList>
            <person name="Zhang G."/>
        </authorList>
    </citation>
    <scope>NUCLEOTIDE SEQUENCE [LARGE SCALE GENOMIC DNA]</scope>
    <source>
        <strain evidence="1 2">CCM 7311</strain>
    </source>
</reference>
<sequence>MKFGIQGTVIGWQDPWAGEASDRVMRTGTGSIYPSQDPTPEPGAFIRALQDLGAVFYVHHVLPNLAGQSDMIRDAAAHGLDICLGNEYGNINGPYAEGTNRYDVPDLTVLEAALSGRLIGLLYDEPEHLQIN</sequence>
<protein>
    <submittedName>
        <fullName evidence="1">Uncharacterized protein</fullName>
    </submittedName>
</protein>
<organism evidence="1 2">
    <name type="scientific">Paenibacillus sepulcri</name>
    <dbReference type="NCBI Taxonomy" id="359917"/>
    <lineage>
        <taxon>Bacteria</taxon>
        <taxon>Bacillati</taxon>
        <taxon>Bacillota</taxon>
        <taxon>Bacilli</taxon>
        <taxon>Bacillales</taxon>
        <taxon>Paenibacillaceae</taxon>
        <taxon>Paenibacillus</taxon>
    </lineage>
</organism>
<dbReference type="EMBL" id="JAHZIK010001139">
    <property type="protein sequence ID" value="MBW7458283.1"/>
    <property type="molecule type" value="Genomic_DNA"/>
</dbReference>
<accession>A0ABS7CBJ7</accession>
<keyword evidence="2" id="KW-1185">Reference proteome</keyword>
<evidence type="ECO:0000313" key="1">
    <source>
        <dbReference type="EMBL" id="MBW7458283.1"/>
    </source>
</evidence>
<evidence type="ECO:0000313" key="2">
    <source>
        <dbReference type="Proteomes" id="UP001519887"/>
    </source>
</evidence>
<name>A0ABS7CBJ7_9BACL</name>
<feature type="non-terminal residue" evidence="1">
    <location>
        <position position="132"/>
    </location>
</feature>
<dbReference type="Proteomes" id="UP001519887">
    <property type="component" value="Unassembled WGS sequence"/>
</dbReference>
<proteinExistence type="predicted"/>
<comment type="caution">
    <text evidence="1">The sequence shown here is derived from an EMBL/GenBank/DDBJ whole genome shotgun (WGS) entry which is preliminary data.</text>
</comment>